<dbReference type="SUPFAM" id="SSF50447">
    <property type="entry name" value="Translation proteins"/>
    <property type="match status" value="1"/>
</dbReference>
<keyword evidence="6" id="KW-0030">Aminoacyl-tRNA synthetase</keyword>
<dbReference type="GO" id="GO:0005524">
    <property type="term" value="F:ATP binding"/>
    <property type="evidence" value="ECO:0007669"/>
    <property type="project" value="InterPro"/>
</dbReference>
<evidence type="ECO:0000256" key="3">
    <source>
        <dbReference type="ARBA" id="ARBA00022723"/>
    </source>
</evidence>
<dbReference type="InterPro" id="IPR051335">
    <property type="entry name" value="Alanyl-tRNA_Editing_Enzymes"/>
</dbReference>
<dbReference type="InterPro" id="IPR009000">
    <property type="entry name" value="Transl_B-barrel_sf"/>
</dbReference>
<evidence type="ECO:0000256" key="4">
    <source>
        <dbReference type="ARBA" id="ARBA00022833"/>
    </source>
</evidence>
<evidence type="ECO:0000256" key="1">
    <source>
        <dbReference type="ARBA" id="ARBA00001947"/>
    </source>
</evidence>
<dbReference type="Gene3D" id="3.30.980.10">
    <property type="entry name" value="Threonyl-trna Synthetase, Chain A, domain 2"/>
    <property type="match status" value="1"/>
</dbReference>
<name>A0A433P682_9FUNG</name>
<comment type="similarity">
    <text evidence="2">Belongs to the class-II aminoacyl-tRNA synthetase family. Alax-L subfamily.</text>
</comment>
<evidence type="ECO:0000259" key="5">
    <source>
        <dbReference type="SMART" id="SM00863"/>
    </source>
</evidence>
<comment type="caution">
    <text evidence="6">The sequence shown here is derived from an EMBL/GenBank/DDBJ whole genome shotgun (WGS) entry which is preliminary data.</text>
</comment>
<gene>
    <name evidence="6" type="ORF">BC938DRAFT_478194</name>
</gene>
<dbReference type="GO" id="GO:0043039">
    <property type="term" value="P:tRNA aminoacylation"/>
    <property type="evidence" value="ECO:0007669"/>
    <property type="project" value="InterPro"/>
</dbReference>
<dbReference type="InterPro" id="IPR018163">
    <property type="entry name" value="Thr/Ala-tRNA-synth_IIc_edit"/>
</dbReference>
<dbReference type="PANTHER" id="PTHR43462">
    <property type="entry name" value="ALANYL-TRNA EDITING PROTEIN"/>
    <property type="match status" value="1"/>
</dbReference>
<dbReference type="SUPFAM" id="SSF55186">
    <property type="entry name" value="ThrRS/AlaRS common domain"/>
    <property type="match status" value="1"/>
</dbReference>
<dbReference type="GO" id="GO:0002196">
    <property type="term" value="F:Ser-tRNA(Ala) deacylase activity"/>
    <property type="evidence" value="ECO:0007669"/>
    <property type="project" value="TreeGrafter"/>
</dbReference>
<comment type="cofactor">
    <cofactor evidence="1">
        <name>Zn(2+)</name>
        <dbReference type="ChEBI" id="CHEBI:29105"/>
    </cofactor>
</comment>
<accession>A0A433P682</accession>
<keyword evidence="4" id="KW-0862">Zinc</keyword>
<dbReference type="Pfam" id="PF07973">
    <property type="entry name" value="tRNA_SAD"/>
    <property type="match status" value="1"/>
</dbReference>
<dbReference type="GO" id="GO:0004812">
    <property type="term" value="F:aminoacyl-tRNA ligase activity"/>
    <property type="evidence" value="ECO:0007669"/>
    <property type="project" value="UniProtKB-KW"/>
</dbReference>
<keyword evidence="6" id="KW-0436">Ligase</keyword>
<organism evidence="6 7">
    <name type="scientific">Jimgerdemannia flammicorona</name>
    <dbReference type="NCBI Taxonomy" id="994334"/>
    <lineage>
        <taxon>Eukaryota</taxon>
        <taxon>Fungi</taxon>
        <taxon>Fungi incertae sedis</taxon>
        <taxon>Mucoromycota</taxon>
        <taxon>Mucoromycotina</taxon>
        <taxon>Endogonomycetes</taxon>
        <taxon>Endogonales</taxon>
        <taxon>Endogonaceae</taxon>
        <taxon>Jimgerdemannia</taxon>
    </lineage>
</organism>
<keyword evidence="7" id="KW-1185">Reference proteome</keyword>
<reference evidence="6 7" key="1">
    <citation type="journal article" date="2018" name="New Phytol.">
        <title>Phylogenomics of Endogonaceae and evolution of mycorrhizas within Mucoromycota.</title>
        <authorList>
            <person name="Chang Y."/>
            <person name="Desiro A."/>
            <person name="Na H."/>
            <person name="Sandor L."/>
            <person name="Lipzen A."/>
            <person name="Clum A."/>
            <person name="Barry K."/>
            <person name="Grigoriev I.V."/>
            <person name="Martin F.M."/>
            <person name="Stajich J.E."/>
            <person name="Smith M.E."/>
            <person name="Bonito G."/>
            <person name="Spatafora J.W."/>
        </authorList>
    </citation>
    <scope>NUCLEOTIDE SEQUENCE [LARGE SCALE GENOMIC DNA]</scope>
    <source>
        <strain evidence="6 7">AD002</strain>
    </source>
</reference>
<dbReference type="SMART" id="SM00863">
    <property type="entry name" value="tRNA_SAD"/>
    <property type="match status" value="1"/>
</dbReference>
<evidence type="ECO:0000313" key="6">
    <source>
        <dbReference type="EMBL" id="RUS13019.1"/>
    </source>
</evidence>
<keyword evidence="3" id="KW-0479">Metal-binding</keyword>
<proteinExistence type="inferred from homology"/>
<dbReference type="Proteomes" id="UP000274822">
    <property type="component" value="Unassembled WGS sequence"/>
</dbReference>
<evidence type="ECO:0000256" key="2">
    <source>
        <dbReference type="ARBA" id="ARBA00008429"/>
    </source>
</evidence>
<dbReference type="InterPro" id="IPR012947">
    <property type="entry name" value="tRNA_SAD"/>
</dbReference>
<dbReference type="GO" id="GO:0046872">
    <property type="term" value="F:metal ion binding"/>
    <property type="evidence" value="ECO:0007669"/>
    <property type="project" value="UniProtKB-KW"/>
</dbReference>
<protein>
    <submittedName>
        <fullName evidence="6">Threonyl/alanyl tRNA synthetase</fullName>
    </submittedName>
</protein>
<sequence length="380" mass="40968">SSYTHCSTPPVLFPEGGGQPHDTGYIGSVVVHNVQRRGLEHIHYTKEPVEPGKEVEVVLDWERRWDHMQQHSGQHLLSAILGKEEFGGFQTVSWNLGDTRSHVELATTPTHTPTAAQLAAVESEINRLIREALPVRTVAVSATDASERPDSLPADYVGTHSVVRTVHIADVDANPCCGTHVTNLAHLQAVKLLHTDRIRGNNTRLFFLVGGRVLGALGSAYAVSRDLTAVLSGGQETFVETAGRLVKESKGQAKVIKTLLKEIAGYVAVELAARVEASGHAEHHREDGDMDYLLVLAGLLKEKGVLVGARVVMLSAGEKARGGPMMVLGVDEERVNEVVKGITGELDGVKGGGKGRWQGRVKTWKGLEKAWEVVGKVGSQ</sequence>
<evidence type="ECO:0000313" key="7">
    <source>
        <dbReference type="Proteomes" id="UP000274822"/>
    </source>
</evidence>
<dbReference type="EMBL" id="RBNJ01031389">
    <property type="protein sequence ID" value="RUS13019.1"/>
    <property type="molecule type" value="Genomic_DNA"/>
</dbReference>
<dbReference type="AlphaFoldDB" id="A0A433P682"/>
<feature type="domain" description="Threonyl/alanyl tRNA synthetase SAD" evidence="5">
    <location>
        <begin position="163"/>
        <end position="206"/>
    </location>
</feature>
<feature type="non-terminal residue" evidence="6">
    <location>
        <position position="1"/>
    </location>
</feature>
<dbReference type="PANTHER" id="PTHR43462:SF1">
    <property type="entry name" value="ALANYL-TRNA EDITING PROTEIN AARSD1"/>
    <property type="match status" value="1"/>
</dbReference>
<dbReference type="Gene3D" id="2.40.30.130">
    <property type="match status" value="1"/>
</dbReference>